<keyword evidence="4" id="KW-1185">Reference proteome</keyword>
<evidence type="ECO:0000313" key="4">
    <source>
        <dbReference type="Proteomes" id="UP001303046"/>
    </source>
</evidence>
<name>A0ABR1CWV7_NECAM</name>
<comment type="caution">
    <text evidence="3">The sequence shown here is derived from an EMBL/GenBank/DDBJ whole genome shotgun (WGS) entry which is preliminary data.</text>
</comment>
<evidence type="ECO:0008006" key="5">
    <source>
        <dbReference type="Google" id="ProtNLM"/>
    </source>
</evidence>
<dbReference type="InterPro" id="IPR039034">
    <property type="entry name" value="INPP4"/>
</dbReference>
<keyword evidence="2" id="KW-0443">Lipid metabolism</keyword>
<evidence type="ECO:0000313" key="3">
    <source>
        <dbReference type="EMBL" id="KAK6742640.1"/>
    </source>
</evidence>
<dbReference type="PANTHER" id="PTHR12187:SF11">
    <property type="entry name" value="PHOSPHATIDYLINOSITOL-3,4-BISPHOSPHATE 4-PHOSPHATASE"/>
    <property type="match status" value="1"/>
</dbReference>
<organism evidence="3 4">
    <name type="scientific">Necator americanus</name>
    <name type="common">Human hookworm</name>
    <dbReference type="NCBI Taxonomy" id="51031"/>
    <lineage>
        <taxon>Eukaryota</taxon>
        <taxon>Metazoa</taxon>
        <taxon>Ecdysozoa</taxon>
        <taxon>Nematoda</taxon>
        <taxon>Chromadorea</taxon>
        <taxon>Rhabditida</taxon>
        <taxon>Rhabditina</taxon>
        <taxon>Rhabditomorpha</taxon>
        <taxon>Strongyloidea</taxon>
        <taxon>Ancylostomatidae</taxon>
        <taxon>Bunostominae</taxon>
        <taxon>Necator</taxon>
    </lineage>
</organism>
<dbReference type="Proteomes" id="UP001303046">
    <property type="component" value="Unassembled WGS sequence"/>
</dbReference>
<accession>A0ABR1CWV7</accession>
<dbReference type="EMBL" id="JAVFWL010000003">
    <property type="protein sequence ID" value="KAK6742640.1"/>
    <property type="molecule type" value="Genomic_DNA"/>
</dbReference>
<proteinExistence type="predicted"/>
<protein>
    <recommendedName>
        <fullName evidence="5">PH domain protein</fullName>
    </recommendedName>
</protein>
<sequence>MEEDNAHDIFRWFSTLNPQEECVSVTFRGENYNAELNLRGNLLSCVSTIDAKVPLLFVIEGATVRKYVTEDSSFACLVTFPDPFDSLILHFDSEKTRESWMVKIATCSHQMARAQLDETAYKFYTMGLKQDADAEDPRTINSFYLANPHKVTHNFALSQQNNLPARRVSFVEIMSESKLSIALPLELVKLYKKWITEFSCLLEARQHSWPSFAIPALHDVLREIRENSETLEQCFEFLQNYSGPSFRKSTEKHRIAFASVPTNLHINHSTVEQGVTRSILSCGTASAVPLRFQSGGLMRLSALLEVDNSFHDYAFWSKHQVVVDLKKHIGQLSHRIDVEWTGETFEKRNKLSSDVSDAVKSIYEEMKNMIEDIPLLDNYADILMNEENRRLFLGQNIGRQLPDSLQNQLDTIDAMLVSLSTKVAVMNKINDEQSKSDVYEKSVQDAICSSLDALLILAESIMEAHLFGLVVELHKSSMTHLYFHMQLRTDFVLSQAITVAATAIVDTVYRGWPMFEGVPSDLLLTISSFLSAYGDERGMAEDAWEAWRQLESRVVFTLIRAPSSVCRTCVPVVSGQRTEITVSVPLPREIYDYLPPELKLRKHIAVSCTYFNIGVNHEATLGQSFGGVALETAINQEGAERMLTFSNRFSVSQGARDAVMELVNVIATEPSRKNLAIFEWAMTACQLMGGQAVICCKSGKDRTGMAVTLEQGRLLRETCGLNAAQLQEVIASLRRDGTRRENCRKNVGKAVYSFSPFQMHFLPKAFRPPGGTYAQGVAS</sequence>
<dbReference type="PANTHER" id="PTHR12187">
    <property type="entry name" value="AGAP000124-PA"/>
    <property type="match status" value="1"/>
</dbReference>
<gene>
    <name evidence="3" type="primary">Necator_chrIII.g10866</name>
    <name evidence="3" type="ORF">RB195_010101</name>
</gene>
<evidence type="ECO:0000256" key="1">
    <source>
        <dbReference type="ARBA" id="ARBA00022801"/>
    </source>
</evidence>
<keyword evidence="1" id="KW-0378">Hydrolase</keyword>
<reference evidence="3 4" key="1">
    <citation type="submission" date="2023-08" db="EMBL/GenBank/DDBJ databases">
        <title>A Necator americanus chromosomal reference genome.</title>
        <authorList>
            <person name="Ilik V."/>
            <person name="Petrzelkova K.J."/>
            <person name="Pardy F."/>
            <person name="Fuh T."/>
            <person name="Niatou-Singa F.S."/>
            <person name="Gouil Q."/>
            <person name="Baker L."/>
            <person name="Ritchie M.E."/>
            <person name="Jex A.R."/>
            <person name="Gazzola D."/>
            <person name="Li H."/>
            <person name="Toshio Fujiwara R."/>
            <person name="Zhan B."/>
            <person name="Aroian R.V."/>
            <person name="Pafco B."/>
            <person name="Schwarz E.M."/>
        </authorList>
    </citation>
    <scope>NUCLEOTIDE SEQUENCE [LARGE SCALE GENOMIC DNA]</scope>
    <source>
        <strain evidence="3 4">Aroian</strain>
        <tissue evidence="3">Whole animal</tissue>
    </source>
</reference>
<evidence type="ECO:0000256" key="2">
    <source>
        <dbReference type="ARBA" id="ARBA00023098"/>
    </source>
</evidence>